<dbReference type="AlphaFoldDB" id="A0A4D6XX29"/>
<comment type="function">
    <text evidence="1 9">Catalyzes the transfer of a ribosyl phosphate group from 5-phosphoribose 1-diphosphate to orotate, leading to the formation of orotidine monophosphate (OMP).</text>
</comment>
<dbReference type="OrthoDB" id="9779060at2"/>
<comment type="pathway">
    <text evidence="2 9">Pyrimidine metabolism; UMP biosynthesis via de novo pathway; UMP from orotate: step 1/2.</text>
</comment>
<evidence type="ECO:0000256" key="9">
    <source>
        <dbReference type="HAMAP-Rule" id="MF_01208"/>
    </source>
</evidence>
<evidence type="ECO:0000259" key="10">
    <source>
        <dbReference type="Pfam" id="PF00156"/>
    </source>
</evidence>
<comment type="catalytic activity">
    <reaction evidence="9">
        <text>orotidine 5'-phosphate + diphosphate = orotate + 5-phospho-alpha-D-ribose 1-diphosphate</text>
        <dbReference type="Rhea" id="RHEA:10380"/>
        <dbReference type="ChEBI" id="CHEBI:30839"/>
        <dbReference type="ChEBI" id="CHEBI:33019"/>
        <dbReference type="ChEBI" id="CHEBI:57538"/>
        <dbReference type="ChEBI" id="CHEBI:58017"/>
        <dbReference type="EC" id="2.4.2.10"/>
    </reaction>
</comment>
<keyword evidence="6 9" id="KW-0328">Glycosyltransferase</keyword>
<evidence type="ECO:0000256" key="3">
    <source>
        <dbReference type="ARBA" id="ARBA00006340"/>
    </source>
</evidence>
<dbReference type="GO" id="GO:0000287">
    <property type="term" value="F:magnesium ion binding"/>
    <property type="evidence" value="ECO:0007669"/>
    <property type="project" value="UniProtKB-UniRule"/>
</dbReference>
<dbReference type="PANTHER" id="PTHR46683:SF1">
    <property type="entry name" value="OROTATE PHOSPHORIBOSYLTRANSFERASE 1-RELATED"/>
    <property type="match status" value="1"/>
</dbReference>
<dbReference type="EMBL" id="CP034885">
    <property type="protein sequence ID" value="QCI19068.1"/>
    <property type="molecule type" value="Genomic_DNA"/>
</dbReference>
<comment type="caution">
    <text evidence="9">Lacks conserved residue(s) required for the propagation of feature annotation.</text>
</comment>
<feature type="binding site" description="in other chain" evidence="9">
    <location>
        <begin position="71"/>
        <end position="72"/>
    </location>
    <ligand>
        <name>5-phospho-alpha-D-ribose 1-diphosphate</name>
        <dbReference type="ChEBI" id="CHEBI:58017"/>
        <note>ligand shared between dimeric partners</note>
    </ligand>
</feature>
<dbReference type="Pfam" id="PF00156">
    <property type="entry name" value="Pribosyltran"/>
    <property type="match status" value="1"/>
</dbReference>
<dbReference type="SUPFAM" id="SSF53271">
    <property type="entry name" value="PRTase-like"/>
    <property type="match status" value="1"/>
</dbReference>
<dbReference type="EC" id="2.4.2.10" evidence="5 9"/>
<feature type="binding site" evidence="9">
    <location>
        <position position="128"/>
    </location>
    <ligand>
        <name>orotate</name>
        <dbReference type="ChEBI" id="CHEBI:30839"/>
    </ligand>
</feature>
<feature type="binding site" description="in other chain" evidence="9">
    <location>
        <position position="25"/>
    </location>
    <ligand>
        <name>5-phospho-alpha-D-ribose 1-diphosphate</name>
        <dbReference type="ChEBI" id="CHEBI:58017"/>
        <note>ligand shared between dimeric partners</note>
    </ligand>
</feature>
<dbReference type="PANTHER" id="PTHR46683">
    <property type="entry name" value="OROTATE PHOSPHORIBOSYLTRANSFERASE 1-RELATED"/>
    <property type="match status" value="1"/>
</dbReference>
<evidence type="ECO:0000256" key="5">
    <source>
        <dbReference type="ARBA" id="ARBA00011971"/>
    </source>
</evidence>
<protein>
    <recommendedName>
        <fullName evidence="5 9">Orotate phosphoribosyltransferase</fullName>
        <shortName evidence="9">OPRT</shortName>
        <shortName evidence="9">OPRTase</shortName>
        <ecNumber evidence="5 9">2.4.2.10</ecNumber>
    </recommendedName>
</protein>
<feature type="binding site" evidence="9">
    <location>
        <begin position="33"/>
        <end position="34"/>
    </location>
    <ligand>
        <name>orotate</name>
        <dbReference type="ChEBI" id="CHEBI:30839"/>
    </ligand>
</feature>
<evidence type="ECO:0000256" key="2">
    <source>
        <dbReference type="ARBA" id="ARBA00004889"/>
    </source>
</evidence>
<feature type="binding site" evidence="9">
    <location>
        <position position="98"/>
    </location>
    <ligand>
        <name>5-phospho-alpha-D-ribose 1-diphosphate</name>
        <dbReference type="ChEBI" id="CHEBI:58017"/>
        <note>ligand shared between dimeric partners</note>
    </ligand>
</feature>
<evidence type="ECO:0000256" key="1">
    <source>
        <dbReference type="ARBA" id="ARBA00003769"/>
    </source>
</evidence>
<dbReference type="HAMAP" id="MF_01208">
    <property type="entry name" value="PyrE"/>
    <property type="match status" value="1"/>
</dbReference>
<organism evidence="11 12">
    <name type="scientific">Buchnera aphidicola</name>
    <name type="common">Aphis nerii</name>
    <dbReference type="NCBI Taxonomy" id="1241835"/>
    <lineage>
        <taxon>Bacteria</taxon>
        <taxon>Pseudomonadati</taxon>
        <taxon>Pseudomonadota</taxon>
        <taxon>Gammaproteobacteria</taxon>
        <taxon>Enterobacterales</taxon>
        <taxon>Erwiniaceae</taxon>
        <taxon>Buchnera</taxon>
    </lineage>
</organism>
<gene>
    <name evidence="9" type="primary">pyrE</name>
    <name evidence="11" type="ORF">D9V64_02850</name>
</gene>
<evidence type="ECO:0000256" key="6">
    <source>
        <dbReference type="ARBA" id="ARBA00022676"/>
    </source>
</evidence>
<evidence type="ECO:0000256" key="8">
    <source>
        <dbReference type="ARBA" id="ARBA00022975"/>
    </source>
</evidence>
<dbReference type="NCBIfam" id="TIGR00336">
    <property type="entry name" value="pyrE"/>
    <property type="match status" value="1"/>
</dbReference>
<feature type="binding site" description="in other chain" evidence="9">
    <location>
        <position position="99"/>
    </location>
    <ligand>
        <name>5-phospho-alpha-D-ribose 1-diphosphate</name>
        <dbReference type="ChEBI" id="CHEBI:58017"/>
        <note>ligand shared between dimeric partners</note>
    </ligand>
</feature>
<accession>A0A4D6XX29</accession>
<sequence>MEWKKEFIDFLFKKKVLKFGKFILKSGRISPYFFNSGLLSTGKDTVKIGMFYARAIMDLNIKFDMLFGPAYKGIPIVVSTSIALKNQYNLDIPYSFNRKEEKKYGEGGQLIGGDIKNKKIIILDDVITSGISINHSVKIIEKENSKISSIFVLLDRKEKKETNLYKINHSNNQKNYKINSIITINDLFFYLSKKEKLRKYANKLVEYHKKYGSF</sequence>
<dbReference type="Proteomes" id="UP000298791">
    <property type="component" value="Chromosome"/>
</dbReference>
<keyword evidence="9" id="KW-0460">Magnesium</keyword>
<comment type="cofactor">
    <cofactor evidence="9">
        <name>Mg(2+)</name>
        <dbReference type="ChEBI" id="CHEBI:18420"/>
    </cofactor>
</comment>
<feature type="domain" description="Phosphoribosyltransferase" evidence="10">
    <location>
        <begin position="52"/>
        <end position="165"/>
    </location>
</feature>
<proteinExistence type="inferred from homology"/>
<dbReference type="UniPathway" id="UPA00070">
    <property type="reaction ID" value="UER00119"/>
</dbReference>
<evidence type="ECO:0000256" key="7">
    <source>
        <dbReference type="ARBA" id="ARBA00022679"/>
    </source>
</evidence>
<dbReference type="InterPro" id="IPR004467">
    <property type="entry name" value="Or_phspho_trans_dom"/>
</dbReference>
<keyword evidence="7 9" id="KW-0808">Transferase</keyword>
<dbReference type="GO" id="GO:0046132">
    <property type="term" value="P:pyrimidine ribonucleoside biosynthetic process"/>
    <property type="evidence" value="ECO:0007669"/>
    <property type="project" value="TreeGrafter"/>
</dbReference>
<name>A0A4D6XX29_9GAMM</name>
<dbReference type="InterPro" id="IPR000836">
    <property type="entry name" value="PRTase_dom"/>
</dbReference>
<evidence type="ECO:0000313" key="12">
    <source>
        <dbReference type="Proteomes" id="UP000298791"/>
    </source>
</evidence>
<reference evidence="11 12" key="2">
    <citation type="submission" date="2019-05" db="EMBL/GenBank/DDBJ databases">
        <title>Genome evolution of the obligate endosymbiont Buchnera aphidicola.</title>
        <authorList>
            <person name="Moran N.A."/>
        </authorList>
    </citation>
    <scope>NUCLEOTIDE SEQUENCE [LARGE SCALE GENOMIC DNA]</scope>
    <source>
        <strain evidence="11 12">Ane</strain>
    </source>
</reference>
<dbReference type="RefSeq" id="WP_158367104.1">
    <property type="nucleotide sequence ID" value="NZ_CP034885.1"/>
</dbReference>
<feature type="binding site" evidence="9">
    <location>
        <position position="102"/>
    </location>
    <ligand>
        <name>5-phospho-alpha-D-ribose 1-diphosphate</name>
        <dbReference type="ChEBI" id="CHEBI:58017"/>
        <note>ligand shared between dimeric partners</note>
    </ligand>
</feature>
<comment type="subunit">
    <text evidence="4 9">Homodimer.</text>
</comment>
<keyword evidence="8 9" id="KW-0665">Pyrimidine biosynthesis</keyword>
<reference evidence="11 12" key="1">
    <citation type="submission" date="2018-12" db="EMBL/GenBank/DDBJ databases">
        <authorList>
            <person name="Chong R.A."/>
        </authorList>
    </citation>
    <scope>NUCLEOTIDE SEQUENCE [LARGE SCALE GENOMIC DNA]</scope>
    <source>
        <strain evidence="11 12">Ane</strain>
    </source>
</reference>
<dbReference type="GO" id="GO:0006207">
    <property type="term" value="P:'de novo' pyrimidine nucleobase biosynthetic process"/>
    <property type="evidence" value="ECO:0007669"/>
    <property type="project" value="TreeGrafter"/>
</dbReference>
<dbReference type="InterPro" id="IPR023031">
    <property type="entry name" value="OPRT"/>
</dbReference>
<dbReference type="GO" id="GO:0004588">
    <property type="term" value="F:orotate phosphoribosyltransferase activity"/>
    <property type="evidence" value="ECO:0007669"/>
    <property type="project" value="UniProtKB-UniRule"/>
</dbReference>
<dbReference type="CDD" id="cd06223">
    <property type="entry name" value="PRTases_typeI"/>
    <property type="match status" value="1"/>
</dbReference>
<feature type="binding site" evidence="9">
    <location>
        <position position="156"/>
    </location>
    <ligand>
        <name>orotate</name>
        <dbReference type="ChEBI" id="CHEBI:30839"/>
    </ligand>
</feature>
<dbReference type="GO" id="GO:0044205">
    <property type="term" value="P:'de novo' UMP biosynthetic process"/>
    <property type="evidence" value="ECO:0007669"/>
    <property type="project" value="UniProtKB-UniRule"/>
</dbReference>
<dbReference type="GO" id="GO:0005737">
    <property type="term" value="C:cytoplasm"/>
    <property type="evidence" value="ECO:0007669"/>
    <property type="project" value="TreeGrafter"/>
</dbReference>
<dbReference type="Gene3D" id="3.40.50.2020">
    <property type="match status" value="1"/>
</dbReference>
<feature type="binding site" description="in other chain" evidence="9">
    <location>
        <begin position="124"/>
        <end position="132"/>
    </location>
    <ligand>
        <name>5-phospho-alpha-D-ribose 1-diphosphate</name>
        <dbReference type="ChEBI" id="CHEBI:58017"/>
        <note>ligand shared between dimeric partners</note>
    </ligand>
</feature>
<evidence type="ECO:0000256" key="4">
    <source>
        <dbReference type="ARBA" id="ARBA00011738"/>
    </source>
</evidence>
<dbReference type="InterPro" id="IPR029057">
    <property type="entry name" value="PRTase-like"/>
</dbReference>
<evidence type="ECO:0000313" key="11">
    <source>
        <dbReference type="EMBL" id="QCI19068.1"/>
    </source>
</evidence>
<comment type="similarity">
    <text evidence="3 9">Belongs to the purine/pyrimidine phosphoribosyltransferase family. PyrE subfamily.</text>
</comment>